<dbReference type="Proteomes" id="UP001201812">
    <property type="component" value="Unassembled WGS sequence"/>
</dbReference>
<feature type="transmembrane region" description="Helical" evidence="1">
    <location>
        <begin position="51"/>
        <end position="75"/>
    </location>
</feature>
<dbReference type="AlphaFoldDB" id="A0AAD4MEP6"/>
<evidence type="ECO:0000313" key="3">
    <source>
        <dbReference type="Proteomes" id="UP001201812"/>
    </source>
</evidence>
<protein>
    <recommendedName>
        <fullName evidence="4">G-protein coupled receptors family 1 profile domain-containing protein</fullName>
    </recommendedName>
</protein>
<feature type="transmembrane region" description="Helical" evidence="1">
    <location>
        <begin position="252"/>
        <end position="273"/>
    </location>
</feature>
<proteinExistence type="predicted"/>
<name>A0AAD4MEP6_9BILA</name>
<evidence type="ECO:0000313" key="2">
    <source>
        <dbReference type="EMBL" id="KAI1691865.1"/>
    </source>
</evidence>
<comment type="caution">
    <text evidence="2">The sequence shown here is derived from an EMBL/GenBank/DDBJ whole genome shotgun (WGS) entry which is preliminary data.</text>
</comment>
<accession>A0AAD4MEP6</accession>
<dbReference type="EMBL" id="JAKKPZ010000858">
    <property type="protein sequence ID" value="KAI1691865.1"/>
    <property type="molecule type" value="Genomic_DNA"/>
</dbReference>
<keyword evidence="1" id="KW-0472">Membrane</keyword>
<feature type="transmembrane region" description="Helical" evidence="1">
    <location>
        <begin position="12"/>
        <end position="30"/>
    </location>
</feature>
<organism evidence="2 3">
    <name type="scientific">Ditylenchus destructor</name>
    <dbReference type="NCBI Taxonomy" id="166010"/>
    <lineage>
        <taxon>Eukaryota</taxon>
        <taxon>Metazoa</taxon>
        <taxon>Ecdysozoa</taxon>
        <taxon>Nematoda</taxon>
        <taxon>Chromadorea</taxon>
        <taxon>Rhabditida</taxon>
        <taxon>Tylenchina</taxon>
        <taxon>Tylenchomorpha</taxon>
        <taxon>Sphaerularioidea</taxon>
        <taxon>Anguinidae</taxon>
        <taxon>Anguininae</taxon>
        <taxon>Ditylenchus</taxon>
    </lineage>
</organism>
<feature type="transmembrane region" description="Helical" evidence="1">
    <location>
        <begin position="95"/>
        <end position="115"/>
    </location>
</feature>
<keyword evidence="3" id="KW-1185">Reference proteome</keyword>
<reference evidence="2" key="1">
    <citation type="submission" date="2022-01" db="EMBL/GenBank/DDBJ databases">
        <title>Genome Sequence Resource for Two Populations of Ditylenchus destructor, the Migratory Endoparasitic Phytonematode.</title>
        <authorList>
            <person name="Zhang H."/>
            <person name="Lin R."/>
            <person name="Xie B."/>
        </authorList>
    </citation>
    <scope>NUCLEOTIDE SEQUENCE</scope>
    <source>
        <strain evidence="2">BazhouSP</strain>
    </source>
</reference>
<keyword evidence="1" id="KW-1133">Transmembrane helix</keyword>
<evidence type="ECO:0008006" key="4">
    <source>
        <dbReference type="Google" id="ProtNLM"/>
    </source>
</evidence>
<feature type="transmembrane region" description="Helical" evidence="1">
    <location>
        <begin position="217"/>
        <end position="240"/>
    </location>
</feature>
<feature type="transmembrane region" description="Helical" evidence="1">
    <location>
        <begin position="184"/>
        <end position="205"/>
    </location>
</feature>
<gene>
    <name evidence="2" type="ORF">DdX_21596</name>
</gene>
<evidence type="ECO:0000256" key="1">
    <source>
        <dbReference type="SAM" id="Phobius"/>
    </source>
</evidence>
<sequence>MSATGSLPYVPYLNLVETIVCVICRLVTIYTMSKVVYHRFLGTNKYPRVRIVSPMVIMFLSISVCCALTTLPYYLYTMVKWSPANTYDVTAMYWLGMHLSNSLAVLPALIFFLTLDRCLALKLPLLYSRQMYKWTAVNATIITVLLYVLSMTFSLLELPLQYSKVKTCSVFSCIVLKFNMLPQFIYKVGFGTANLLLTIYFLWVTRSSACEKSIKNSIVKFTLVTEICFNLLPGYVTLLFPTITGEPLAKYIGLSAALFVAIDSALCGMYYLIMLSRKNAVESFNSEIMY</sequence>
<feature type="transmembrane region" description="Helical" evidence="1">
    <location>
        <begin position="136"/>
        <end position="156"/>
    </location>
</feature>
<keyword evidence="1" id="KW-0812">Transmembrane</keyword>